<feature type="non-terminal residue" evidence="1">
    <location>
        <position position="1"/>
    </location>
</feature>
<proteinExistence type="predicted"/>
<evidence type="ECO:0000313" key="2">
    <source>
        <dbReference type="Proteomes" id="UP000789860"/>
    </source>
</evidence>
<evidence type="ECO:0000313" key="1">
    <source>
        <dbReference type="EMBL" id="CAG8619260.1"/>
    </source>
</evidence>
<gene>
    <name evidence="1" type="ORF">SCALOS_LOCUS7594</name>
</gene>
<dbReference type="EMBL" id="CAJVPM010017309">
    <property type="protein sequence ID" value="CAG8619260.1"/>
    <property type="molecule type" value="Genomic_DNA"/>
</dbReference>
<feature type="non-terminal residue" evidence="1">
    <location>
        <position position="84"/>
    </location>
</feature>
<protein>
    <submittedName>
        <fullName evidence="1">7290_t:CDS:1</fullName>
    </submittedName>
</protein>
<comment type="caution">
    <text evidence="1">The sequence shown here is derived from an EMBL/GenBank/DDBJ whole genome shotgun (WGS) entry which is preliminary data.</text>
</comment>
<keyword evidence="2" id="KW-1185">Reference proteome</keyword>
<organism evidence="1 2">
    <name type="scientific">Scutellospora calospora</name>
    <dbReference type="NCBI Taxonomy" id="85575"/>
    <lineage>
        <taxon>Eukaryota</taxon>
        <taxon>Fungi</taxon>
        <taxon>Fungi incertae sedis</taxon>
        <taxon>Mucoromycota</taxon>
        <taxon>Glomeromycotina</taxon>
        <taxon>Glomeromycetes</taxon>
        <taxon>Diversisporales</taxon>
        <taxon>Gigasporaceae</taxon>
        <taxon>Scutellospora</taxon>
    </lineage>
</organism>
<sequence length="84" mass="9185">GGGAGLTEVLCCHPLDTIKVGMQLSKKAIRPGFIEVINIMRKEKPLALYKGLGVVVTGIVPKMAIRFSSFKLYKGWLADKSTFF</sequence>
<reference evidence="1" key="1">
    <citation type="submission" date="2021-06" db="EMBL/GenBank/DDBJ databases">
        <authorList>
            <person name="Kallberg Y."/>
            <person name="Tangrot J."/>
            <person name="Rosling A."/>
        </authorList>
    </citation>
    <scope>NUCLEOTIDE SEQUENCE</scope>
    <source>
        <strain evidence="1">AU212A</strain>
    </source>
</reference>
<name>A0ACA9MY35_9GLOM</name>
<dbReference type="Proteomes" id="UP000789860">
    <property type="component" value="Unassembled WGS sequence"/>
</dbReference>
<accession>A0ACA9MY35</accession>